<dbReference type="EMBL" id="JAZDDG010000017">
    <property type="protein sequence ID" value="MEE1978555.1"/>
    <property type="molecule type" value="Genomic_DNA"/>
</dbReference>
<dbReference type="PANTHER" id="PTHR13504">
    <property type="entry name" value="FIDO DOMAIN-CONTAINING PROTEIN DDB_G0283145"/>
    <property type="match status" value="1"/>
</dbReference>
<keyword evidence="3" id="KW-1185">Reference proteome</keyword>
<comment type="caution">
    <text evidence="2">The sequence shown here is derived from an EMBL/GenBank/DDBJ whole genome shotgun (WGS) entry which is preliminary data.</text>
</comment>
<proteinExistence type="predicted"/>
<dbReference type="SUPFAM" id="SSF140931">
    <property type="entry name" value="Fic-like"/>
    <property type="match status" value="1"/>
</dbReference>
<dbReference type="PROSITE" id="PS51459">
    <property type="entry name" value="FIDO"/>
    <property type="match status" value="1"/>
</dbReference>
<dbReference type="Gene3D" id="1.10.3290.10">
    <property type="entry name" value="Fido-like domain"/>
    <property type="match status" value="1"/>
</dbReference>
<reference evidence="2 3" key="1">
    <citation type="submission" date="2024-01" db="EMBL/GenBank/DDBJ databases">
        <title>Maribacter spp. originated from different algae showed divergent polysaccharides utilization ability.</title>
        <authorList>
            <person name="Wang H."/>
            <person name="Wu Y."/>
        </authorList>
    </citation>
    <scope>NUCLEOTIDE SEQUENCE [LARGE SCALE GENOMIC DNA]</scope>
    <source>
        <strain evidence="2 3">PR1</strain>
    </source>
</reference>
<accession>A0ABU7J060</accession>
<feature type="domain" description="Fido" evidence="1">
    <location>
        <begin position="211"/>
        <end position="366"/>
    </location>
</feature>
<sequence length="366" mass="41450">MANTYQILLNWDKGQAFSERLSAKIVDTEGFTDIDPQCPTGGPDGRKDIVCYKNGNKYVVGCYFGMGQKTFKEVKDKFDGDYEGVEMNNADGFVFVTNQKITPTERISLIPEGSENIEIYHGERVTSVLDSPKGYGIRLEYLNIELSKEEQISFLNSHVNLKHEFAEIKSMLAEVRGITRDLSGQIFDRDMVFNKSLSVLPISGIPFSSRISMEDLFAIQQAALYETQGSSFKGVLGLRNVQVWLARVGGEIEDAEFVPPEADQVPKLTIELLNWWKEKYMEVLYSSEQEKILAISEFHERFLTIHPFIDGNGRVARVLASLQFKDLLDKVVQFDSIDRNEYFDSLNNARSGNQKNLVDIFTSLIG</sequence>
<name>A0ABU7J060_9FLAO</name>
<evidence type="ECO:0000259" key="1">
    <source>
        <dbReference type="PROSITE" id="PS51459"/>
    </source>
</evidence>
<dbReference type="RefSeq" id="WP_272653198.1">
    <property type="nucleotide sequence ID" value="NZ_JAZDDG010000017.1"/>
</dbReference>
<organism evidence="2 3">
    <name type="scientific">Maribacter cobaltidurans</name>
    <dbReference type="NCBI Taxonomy" id="1178778"/>
    <lineage>
        <taxon>Bacteria</taxon>
        <taxon>Pseudomonadati</taxon>
        <taxon>Bacteroidota</taxon>
        <taxon>Flavobacteriia</taxon>
        <taxon>Flavobacteriales</taxon>
        <taxon>Flavobacteriaceae</taxon>
        <taxon>Maribacter</taxon>
    </lineage>
</organism>
<dbReference type="InterPro" id="IPR036597">
    <property type="entry name" value="Fido-like_dom_sf"/>
</dbReference>
<gene>
    <name evidence="2" type="ORF">V1I91_20935</name>
</gene>
<dbReference type="PANTHER" id="PTHR13504:SF38">
    <property type="entry name" value="FIDO DOMAIN-CONTAINING PROTEIN"/>
    <property type="match status" value="1"/>
</dbReference>
<dbReference type="InterPro" id="IPR003812">
    <property type="entry name" value="Fido"/>
</dbReference>
<dbReference type="Pfam" id="PF02661">
    <property type="entry name" value="Fic"/>
    <property type="match status" value="1"/>
</dbReference>
<dbReference type="InterPro" id="IPR040198">
    <property type="entry name" value="Fido_containing"/>
</dbReference>
<evidence type="ECO:0000313" key="3">
    <source>
        <dbReference type="Proteomes" id="UP001356308"/>
    </source>
</evidence>
<dbReference type="Proteomes" id="UP001356308">
    <property type="component" value="Unassembled WGS sequence"/>
</dbReference>
<evidence type="ECO:0000313" key="2">
    <source>
        <dbReference type="EMBL" id="MEE1978555.1"/>
    </source>
</evidence>
<protein>
    <submittedName>
        <fullName evidence="2">Fic family protein</fullName>
    </submittedName>
</protein>